<dbReference type="PROSITE" id="PS51257">
    <property type="entry name" value="PROKAR_LIPOPROTEIN"/>
    <property type="match status" value="1"/>
</dbReference>
<dbReference type="STRING" id="1498499.EP47_03355"/>
<dbReference type="AlphaFoldDB" id="A0A0A2SRA8"/>
<feature type="signal peptide" evidence="5">
    <location>
        <begin position="1"/>
        <end position="19"/>
    </location>
</feature>
<dbReference type="InterPro" id="IPR008816">
    <property type="entry name" value="Gly_zipper_2TM_dom"/>
</dbReference>
<dbReference type="PANTHER" id="PTHR35603:SF2">
    <property type="entry name" value="OUTER MEMBRANE LIPOPROTEIN"/>
    <property type="match status" value="1"/>
</dbReference>
<comment type="caution">
    <text evidence="8">The sequence shown here is derived from an EMBL/GenBank/DDBJ whole genome shotgun (WGS) entry which is preliminary data.</text>
</comment>
<keyword evidence="4" id="KW-0564">Palmitate</keyword>
<keyword evidence="3" id="KW-0472">Membrane</keyword>
<evidence type="ECO:0000313" key="8">
    <source>
        <dbReference type="EMBL" id="KGP63670.1"/>
    </source>
</evidence>
<proteinExistence type="predicted"/>
<comment type="subcellular location">
    <subcellularLocation>
        <location evidence="1">Membrane</location>
    </subcellularLocation>
</comment>
<name>A0A0A2SRA8_9GAMM</name>
<sequence>MKKLTVASLSLSFMLVGCAPMNKEGVGTITGGVVGGLLGSQFGGGSGKVVAAGAGALLGAYLGGQIGKTMDKVDRMEMQRALETAPTGRAVAWSNPDTGYRYTVQPTRTYYRAQQPCREYITKAMIGGKTQQIYGKACRQADGSWRVVN</sequence>
<protein>
    <recommendedName>
        <fullName evidence="10">Surface antigens (17 kDa)</fullName>
    </recommendedName>
</protein>
<evidence type="ECO:0000256" key="2">
    <source>
        <dbReference type="ARBA" id="ARBA00022729"/>
    </source>
</evidence>
<dbReference type="PANTHER" id="PTHR35603">
    <property type="match status" value="1"/>
</dbReference>
<reference evidence="8 9" key="1">
    <citation type="submission" date="2014-05" db="EMBL/GenBank/DDBJ databases">
        <authorList>
            <person name="Rizzardi K."/>
            <person name="Winiecka-Krusnell J."/>
            <person name="Ramliden M."/>
            <person name="Alm E."/>
            <person name="Andersson S."/>
            <person name="Byfors S."/>
        </authorList>
    </citation>
    <scope>NUCLEOTIDE SEQUENCE [LARGE SCALE GENOMIC DNA]</scope>
    <source>
        <strain evidence="8 9">LEGN</strain>
    </source>
</reference>
<feature type="domain" description="Surface antigen" evidence="7">
    <location>
        <begin position="89"/>
        <end position="149"/>
    </location>
</feature>
<organism evidence="8 9">
    <name type="scientific">Legionella norrlandica</name>
    <dbReference type="NCBI Taxonomy" id="1498499"/>
    <lineage>
        <taxon>Bacteria</taxon>
        <taxon>Pseudomonadati</taxon>
        <taxon>Pseudomonadota</taxon>
        <taxon>Gammaproteobacteria</taxon>
        <taxon>Legionellales</taxon>
        <taxon>Legionellaceae</taxon>
        <taxon>Legionella</taxon>
    </lineage>
</organism>
<dbReference type="OrthoDB" id="6170015at2"/>
<feature type="domain" description="Glycine zipper 2TM" evidence="6">
    <location>
        <begin position="27"/>
        <end position="67"/>
    </location>
</feature>
<feature type="chain" id="PRO_5001993670" description="Surface antigens (17 kDa)" evidence="5">
    <location>
        <begin position="20"/>
        <end position="149"/>
    </location>
</feature>
<accession>A0A0A2SRA8</accession>
<evidence type="ECO:0000256" key="4">
    <source>
        <dbReference type="ARBA" id="ARBA00023139"/>
    </source>
</evidence>
<evidence type="ECO:0000256" key="5">
    <source>
        <dbReference type="SAM" id="SignalP"/>
    </source>
</evidence>
<dbReference type="Pfam" id="PF05433">
    <property type="entry name" value="Rick_17kDa_Anti"/>
    <property type="match status" value="1"/>
</dbReference>
<evidence type="ECO:0000259" key="7">
    <source>
        <dbReference type="Pfam" id="PF16998"/>
    </source>
</evidence>
<dbReference type="InterPro" id="IPR051407">
    <property type="entry name" value="Bact_OM_lipoprot/Surf_antigen"/>
</dbReference>
<dbReference type="EMBL" id="JNCF01000012">
    <property type="protein sequence ID" value="KGP63670.1"/>
    <property type="molecule type" value="Genomic_DNA"/>
</dbReference>
<evidence type="ECO:0000256" key="1">
    <source>
        <dbReference type="ARBA" id="ARBA00004370"/>
    </source>
</evidence>
<evidence type="ECO:0000256" key="3">
    <source>
        <dbReference type="ARBA" id="ARBA00023136"/>
    </source>
</evidence>
<evidence type="ECO:0000313" key="9">
    <source>
        <dbReference type="Proteomes" id="UP000054422"/>
    </source>
</evidence>
<evidence type="ECO:0008006" key="10">
    <source>
        <dbReference type="Google" id="ProtNLM"/>
    </source>
</evidence>
<keyword evidence="2 5" id="KW-0732">Signal</keyword>
<evidence type="ECO:0000259" key="6">
    <source>
        <dbReference type="Pfam" id="PF05433"/>
    </source>
</evidence>
<dbReference type="InterPro" id="IPR032635">
    <property type="entry name" value="Anti_2"/>
</dbReference>
<keyword evidence="9" id="KW-1185">Reference proteome</keyword>
<dbReference type="GO" id="GO:0019867">
    <property type="term" value="C:outer membrane"/>
    <property type="evidence" value="ECO:0007669"/>
    <property type="project" value="InterPro"/>
</dbReference>
<dbReference type="RefSeq" id="WP_035888267.1">
    <property type="nucleotide sequence ID" value="NZ_JNCF01000012.1"/>
</dbReference>
<dbReference type="Proteomes" id="UP000054422">
    <property type="component" value="Unassembled WGS sequence"/>
</dbReference>
<dbReference type="Pfam" id="PF16998">
    <property type="entry name" value="17kDa_Anti_2"/>
    <property type="match status" value="1"/>
</dbReference>
<keyword evidence="4" id="KW-0449">Lipoprotein</keyword>
<dbReference type="PIRSF" id="PIRSF002721">
    <property type="entry name" value="Surface_antigen_Rickettsia"/>
    <property type="match status" value="1"/>
</dbReference>
<dbReference type="InterPro" id="IPR016364">
    <property type="entry name" value="Surface_antigen_Rickettsia"/>
</dbReference>
<gene>
    <name evidence="8" type="ORF">EP47_03355</name>
</gene>